<feature type="region of interest" description="Disordered" evidence="1">
    <location>
        <begin position="86"/>
        <end position="111"/>
    </location>
</feature>
<gene>
    <name evidence="3" type="ORF">NCGR_LOCUS40230</name>
</gene>
<keyword evidence="4" id="KW-1185">Reference proteome</keyword>
<dbReference type="InterPro" id="IPR036574">
    <property type="entry name" value="Scorpion_toxin-like_sf"/>
</dbReference>
<evidence type="ECO:0000256" key="1">
    <source>
        <dbReference type="SAM" id="MobiDB-lite"/>
    </source>
</evidence>
<accession>A0A811Q7X2</accession>
<dbReference type="EMBL" id="CAJGYO010000010">
    <property type="protein sequence ID" value="CAD6256728.1"/>
    <property type="molecule type" value="Genomic_DNA"/>
</dbReference>
<protein>
    <submittedName>
        <fullName evidence="3">Uncharacterized protein</fullName>
    </submittedName>
</protein>
<feature type="chain" id="PRO_5032634796" evidence="2">
    <location>
        <begin position="29"/>
        <end position="111"/>
    </location>
</feature>
<name>A0A811Q7X2_9POAL</name>
<dbReference type="Proteomes" id="UP000604825">
    <property type="component" value="Unassembled WGS sequence"/>
</dbReference>
<comment type="caution">
    <text evidence="3">The sequence shown here is derived from an EMBL/GenBank/DDBJ whole genome shotgun (WGS) entry which is preliminary data.</text>
</comment>
<evidence type="ECO:0000313" key="3">
    <source>
        <dbReference type="EMBL" id="CAD6256728.1"/>
    </source>
</evidence>
<evidence type="ECO:0000313" key="4">
    <source>
        <dbReference type="Proteomes" id="UP000604825"/>
    </source>
</evidence>
<organism evidence="3 4">
    <name type="scientific">Miscanthus lutarioriparius</name>
    <dbReference type="NCBI Taxonomy" id="422564"/>
    <lineage>
        <taxon>Eukaryota</taxon>
        <taxon>Viridiplantae</taxon>
        <taxon>Streptophyta</taxon>
        <taxon>Embryophyta</taxon>
        <taxon>Tracheophyta</taxon>
        <taxon>Spermatophyta</taxon>
        <taxon>Magnoliopsida</taxon>
        <taxon>Liliopsida</taxon>
        <taxon>Poales</taxon>
        <taxon>Poaceae</taxon>
        <taxon>PACMAD clade</taxon>
        <taxon>Panicoideae</taxon>
        <taxon>Andropogonodae</taxon>
        <taxon>Andropogoneae</taxon>
        <taxon>Saccharinae</taxon>
        <taxon>Miscanthus</taxon>
    </lineage>
</organism>
<proteinExistence type="predicted"/>
<feature type="signal peptide" evidence="2">
    <location>
        <begin position="1"/>
        <end position="28"/>
    </location>
</feature>
<keyword evidence="2" id="KW-0732">Signal</keyword>
<evidence type="ECO:0000256" key="2">
    <source>
        <dbReference type="SAM" id="SignalP"/>
    </source>
</evidence>
<reference evidence="3" key="1">
    <citation type="submission" date="2020-10" db="EMBL/GenBank/DDBJ databases">
        <authorList>
            <person name="Han B."/>
            <person name="Lu T."/>
            <person name="Zhao Q."/>
            <person name="Huang X."/>
            <person name="Zhao Y."/>
        </authorList>
    </citation>
    <scope>NUCLEOTIDE SEQUENCE</scope>
</reference>
<sequence length="111" mass="11622">MSFSKQNTVVAAIALALLLLTSSHLAAGADDETIVPLKTCEFMIKVPCWGRNSICIPICIAKGYTGGFCDVATCMCTKQCPDEAEAEAGGQSSHPPVDVHPPLGKRGGMLN</sequence>
<dbReference type="Gene3D" id="3.30.30.10">
    <property type="entry name" value="Knottin, scorpion toxin-like"/>
    <property type="match status" value="1"/>
</dbReference>
<dbReference type="OrthoDB" id="10352084at2759"/>
<dbReference type="AlphaFoldDB" id="A0A811Q7X2"/>